<dbReference type="AlphaFoldDB" id="A0A017SEH0"/>
<dbReference type="Proteomes" id="UP000019804">
    <property type="component" value="Unassembled WGS sequence"/>
</dbReference>
<sequence length="248" mass="26961">MSCEACRTIPPVIPQGYAPKGTYQALAGLNTYITGPRDANTAIVDIYDIFGLSSQTIQGADILSTRLNALVLIPDFFHGDGAKHEWLPADTEEKTSKLMGFVGSKADIPKNVDVLVETVKVYRRTFSSVKTWGSLGLCWGGKVAVLASGEGTLFNATAQVHPGRLETSDAEKLTIPHLVLASKDEPTDAVKGYADIISKNGHGGLVGTYETMWHGWMGARADLEKEESLKEYVRGYAQAAEFFEKYLK</sequence>
<keyword evidence="2" id="KW-0378">Hydrolase</keyword>
<dbReference type="OrthoDB" id="2147163at2759"/>
<dbReference type="Pfam" id="PF01738">
    <property type="entry name" value="DLH"/>
    <property type="match status" value="1"/>
</dbReference>
<keyword evidence="3" id="KW-1185">Reference proteome</keyword>
<dbReference type="HOGENOM" id="CLU_054590_0_1_1"/>
<name>A0A017SEH0_ASPRC</name>
<accession>A0A017SEH0</accession>
<gene>
    <name evidence="2" type="ORF">EURHEDRAFT_530787</name>
</gene>
<feature type="domain" description="Dienelactone hydrolase" evidence="1">
    <location>
        <begin position="30"/>
        <end position="246"/>
    </location>
</feature>
<evidence type="ECO:0000313" key="2">
    <source>
        <dbReference type="EMBL" id="EYE95418.1"/>
    </source>
</evidence>
<dbReference type="Gene3D" id="3.40.50.1820">
    <property type="entry name" value="alpha/beta hydrolase"/>
    <property type="match status" value="1"/>
</dbReference>
<dbReference type="SUPFAM" id="SSF53474">
    <property type="entry name" value="alpha/beta-Hydrolases"/>
    <property type="match status" value="1"/>
</dbReference>
<dbReference type="GO" id="GO:0016787">
    <property type="term" value="F:hydrolase activity"/>
    <property type="evidence" value="ECO:0007669"/>
    <property type="project" value="UniProtKB-KW"/>
</dbReference>
<dbReference type="InterPro" id="IPR029058">
    <property type="entry name" value="AB_hydrolase_fold"/>
</dbReference>
<dbReference type="EMBL" id="KK088422">
    <property type="protein sequence ID" value="EYE95418.1"/>
    <property type="molecule type" value="Genomic_DNA"/>
</dbReference>
<evidence type="ECO:0000259" key="1">
    <source>
        <dbReference type="Pfam" id="PF01738"/>
    </source>
</evidence>
<organism evidence="2 3">
    <name type="scientific">Aspergillus ruber (strain CBS 135680)</name>
    <dbReference type="NCBI Taxonomy" id="1388766"/>
    <lineage>
        <taxon>Eukaryota</taxon>
        <taxon>Fungi</taxon>
        <taxon>Dikarya</taxon>
        <taxon>Ascomycota</taxon>
        <taxon>Pezizomycotina</taxon>
        <taxon>Eurotiomycetes</taxon>
        <taxon>Eurotiomycetidae</taxon>
        <taxon>Eurotiales</taxon>
        <taxon>Aspergillaceae</taxon>
        <taxon>Aspergillus</taxon>
        <taxon>Aspergillus subgen. Aspergillus</taxon>
    </lineage>
</organism>
<dbReference type="RefSeq" id="XP_040639106.1">
    <property type="nucleotide sequence ID" value="XM_040787165.1"/>
</dbReference>
<dbReference type="GeneID" id="63702289"/>
<proteinExistence type="predicted"/>
<protein>
    <submittedName>
        <fullName evidence="2">Dienelactone hydrolase</fullName>
    </submittedName>
</protein>
<reference evidence="3" key="1">
    <citation type="journal article" date="2014" name="Nat. Commun.">
        <title>Genomic adaptations of the halophilic Dead Sea filamentous fungus Eurotium rubrum.</title>
        <authorList>
            <person name="Kis-Papo T."/>
            <person name="Weig A.R."/>
            <person name="Riley R."/>
            <person name="Persoh D."/>
            <person name="Salamov A."/>
            <person name="Sun H."/>
            <person name="Lipzen A."/>
            <person name="Wasser S.P."/>
            <person name="Rambold G."/>
            <person name="Grigoriev I.V."/>
            <person name="Nevo E."/>
        </authorList>
    </citation>
    <scope>NUCLEOTIDE SEQUENCE [LARGE SCALE GENOMIC DNA]</scope>
    <source>
        <strain evidence="3">CBS 135680</strain>
    </source>
</reference>
<dbReference type="PANTHER" id="PTHR47668:SF1">
    <property type="entry name" value="DIENELACTONE HYDROLASE DOMAIN-CONTAINING PROTEIN-RELATED"/>
    <property type="match status" value="1"/>
</dbReference>
<dbReference type="PANTHER" id="PTHR47668">
    <property type="entry name" value="DIENELACTONE HYDROLASE FAMILY PROTEIN (AFU_ORTHOLOGUE AFUA_6G01940)"/>
    <property type="match status" value="1"/>
</dbReference>
<evidence type="ECO:0000313" key="3">
    <source>
        <dbReference type="Proteomes" id="UP000019804"/>
    </source>
</evidence>
<dbReference type="STRING" id="1388766.A0A017SEH0"/>
<dbReference type="InterPro" id="IPR002925">
    <property type="entry name" value="Dienelactn_hydro"/>
</dbReference>